<dbReference type="InterPro" id="IPR037401">
    <property type="entry name" value="SnoaL-like"/>
</dbReference>
<protein>
    <submittedName>
        <fullName evidence="2">Nuclear transport factor 2 family protein</fullName>
    </submittedName>
</protein>
<evidence type="ECO:0000313" key="3">
    <source>
        <dbReference type="Proteomes" id="UP001597417"/>
    </source>
</evidence>
<dbReference type="InterPro" id="IPR032710">
    <property type="entry name" value="NTF2-like_dom_sf"/>
</dbReference>
<dbReference type="Proteomes" id="UP001597417">
    <property type="component" value="Unassembled WGS sequence"/>
</dbReference>
<dbReference type="SUPFAM" id="SSF54427">
    <property type="entry name" value="NTF2-like"/>
    <property type="match status" value="1"/>
</dbReference>
<keyword evidence="3" id="KW-1185">Reference proteome</keyword>
<name>A0ABW5FN85_9PSEU</name>
<reference evidence="3" key="1">
    <citation type="journal article" date="2019" name="Int. J. Syst. Evol. Microbiol.">
        <title>The Global Catalogue of Microorganisms (GCM) 10K type strain sequencing project: providing services to taxonomists for standard genome sequencing and annotation.</title>
        <authorList>
            <consortium name="The Broad Institute Genomics Platform"/>
            <consortium name="The Broad Institute Genome Sequencing Center for Infectious Disease"/>
            <person name="Wu L."/>
            <person name="Ma J."/>
        </authorList>
    </citation>
    <scope>NUCLEOTIDE SEQUENCE [LARGE SCALE GENOMIC DNA]</scope>
    <source>
        <strain evidence="3">CGMCC 4.7645</strain>
    </source>
</reference>
<dbReference type="EMBL" id="JBHUKR010000006">
    <property type="protein sequence ID" value="MFD2416490.1"/>
    <property type="molecule type" value="Genomic_DNA"/>
</dbReference>
<feature type="domain" description="SnoaL-like" evidence="1">
    <location>
        <begin position="18"/>
        <end position="116"/>
    </location>
</feature>
<organism evidence="2 3">
    <name type="scientific">Amycolatopsis pigmentata</name>
    <dbReference type="NCBI Taxonomy" id="450801"/>
    <lineage>
        <taxon>Bacteria</taxon>
        <taxon>Bacillati</taxon>
        <taxon>Actinomycetota</taxon>
        <taxon>Actinomycetes</taxon>
        <taxon>Pseudonocardiales</taxon>
        <taxon>Pseudonocardiaceae</taxon>
        <taxon>Amycolatopsis</taxon>
    </lineage>
</organism>
<dbReference type="Gene3D" id="3.10.450.50">
    <property type="match status" value="1"/>
</dbReference>
<evidence type="ECO:0000259" key="1">
    <source>
        <dbReference type="Pfam" id="PF12680"/>
    </source>
</evidence>
<dbReference type="RefSeq" id="WP_378263317.1">
    <property type="nucleotide sequence ID" value="NZ_JBHUKR010000006.1"/>
</dbReference>
<evidence type="ECO:0000313" key="2">
    <source>
        <dbReference type="EMBL" id="MFD2416490.1"/>
    </source>
</evidence>
<sequence>MTISVADLAKRFTGSYLGHDPDPDFLDLFADVVRAKHNFDVTSQEYAGRELAEQMLTRREAIRQVMPDFDVIDFTVHIAEDAFIIVQTSVGTLPDGTAVRIPGVVVFDVADGRIVAINSVRDESQAADLENAMRAAG</sequence>
<comment type="caution">
    <text evidence="2">The sequence shown here is derived from an EMBL/GenBank/DDBJ whole genome shotgun (WGS) entry which is preliminary data.</text>
</comment>
<proteinExistence type="predicted"/>
<dbReference type="Pfam" id="PF12680">
    <property type="entry name" value="SnoaL_2"/>
    <property type="match status" value="1"/>
</dbReference>
<gene>
    <name evidence="2" type="ORF">ACFSXZ_09110</name>
</gene>
<accession>A0ABW5FN85</accession>